<dbReference type="PANTHER" id="PTHR36115:SF4">
    <property type="entry name" value="MEMBRANE PROTEIN"/>
    <property type="match status" value="1"/>
</dbReference>
<dbReference type="Pfam" id="PF06271">
    <property type="entry name" value="RDD"/>
    <property type="match status" value="1"/>
</dbReference>
<evidence type="ECO:0000313" key="10">
    <source>
        <dbReference type="EMBL" id="RLP10801.1"/>
    </source>
</evidence>
<feature type="transmembrane region" description="Helical" evidence="7">
    <location>
        <begin position="299"/>
        <end position="320"/>
    </location>
</feature>
<dbReference type="InterPro" id="IPR051791">
    <property type="entry name" value="Pra-immunoreactive"/>
</dbReference>
<accession>A0A383S8V4</accession>
<evidence type="ECO:0000256" key="1">
    <source>
        <dbReference type="ARBA" id="ARBA00004651"/>
    </source>
</evidence>
<feature type="domain" description="RDD" evidence="8">
    <location>
        <begin position="164"/>
        <end position="331"/>
    </location>
</feature>
<protein>
    <submittedName>
        <fullName evidence="10">DUF2510 domain-containing protein</fullName>
    </submittedName>
</protein>
<proteinExistence type="predicted"/>
<feature type="compositionally biased region" description="Basic and acidic residues" evidence="6">
    <location>
        <begin position="21"/>
        <end position="30"/>
    </location>
</feature>
<evidence type="ECO:0000259" key="9">
    <source>
        <dbReference type="Pfam" id="PF10708"/>
    </source>
</evidence>
<reference evidence="10 13" key="3">
    <citation type="submission" date="2018-10" db="EMBL/GenBank/DDBJ databases">
        <title>Propionibacterium australiense Genome Sequencing and Assembly.</title>
        <authorList>
            <person name="Bernier A.-M."/>
            <person name="Bernard K."/>
        </authorList>
    </citation>
    <scope>NUCLEOTIDE SEQUENCE [LARGE SCALE GENOMIC DNA]</scope>
    <source>
        <strain evidence="10 13">NML98A078</strain>
    </source>
</reference>
<dbReference type="Proteomes" id="UP000279336">
    <property type="component" value="Unassembled WGS sequence"/>
</dbReference>
<feature type="compositionally biased region" description="Low complexity" evidence="6">
    <location>
        <begin position="118"/>
        <end position="127"/>
    </location>
</feature>
<keyword evidence="2" id="KW-1003">Cell membrane</keyword>
<keyword evidence="5 7" id="KW-0472">Membrane</keyword>
<dbReference type="Pfam" id="PF10708">
    <property type="entry name" value="DUF2510"/>
    <property type="match status" value="1"/>
</dbReference>
<evidence type="ECO:0000313" key="12">
    <source>
        <dbReference type="Proteomes" id="UP000263928"/>
    </source>
</evidence>
<dbReference type="InterPro" id="IPR018929">
    <property type="entry name" value="DUF2510"/>
</dbReference>
<evidence type="ECO:0000313" key="13">
    <source>
        <dbReference type="Proteomes" id="UP000279336"/>
    </source>
</evidence>
<feature type="region of interest" description="Disordered" evidence="6">
    <location>
        <begin position="1"/>
        <end position="136"/>
    </location>
</feature>
<name>A0A383S8V4_9ACTN</name>
<keyword evidence="12" id="KW-1185">Reference proteome</keyword>
<organism evidence="11 12">
    <name type="scientific">Propionibacterium australiense</name>
    <dbReference type="NCBI Taxonomy" id="119981"/>
    <lineage>
        <taxon>Bacteria</taxon>
        <taxon>Bacillati</taxon>
        <taxon>Actinomycetota</taxon>
        <taxon>Actinomycetes</taxon>
        <taxon>Propionibacteriales</taxon>
        <taxon>Propionibacteriaceae</taxon>
        <taxon>Propionibacterium</taxon>
    </lineage>
</organism>
<keyword evidence="4 7" id="KW-1133">Transmembrane helix</keyword>
<feature type="transmembrane region" description="Helical" evidence="7">
    <location>
        <begin position="232"/>
        <end position="253"/>
    </location>
</feature>
<dbReference type="OrthoDB" id="5244233at2"/>
<evidence type="ECO:0000313" key="11">
    <source>
        <dbReference type="EMBL" id="SYZ34243.1"/>
    </source>
</evidence>
<dbReference type="EMBL" id="UNQJ01000021">
    <property type="protein sequence ID" value="SYZ34243.1"/>
    <property type="molecule type" value="Genomic_DNA"/>
</dbReference>
<feature type="domain" description="DUF2510" evidence="9">
    <location>
        <begin position="41"/>
        <end position="74"/>
    </location>
</feature>
<sequence length="341" mass="36720">MSEDPSTDQNQGSGYGYGQQADDRIGRQDEGGQAAQQLPPAGWYPDPHPQGGGQRYWDGAQWTHSTRPDPAATASGRAGTAPVTPAQPQPAQPDQGRPQSDHSRAQPGYSPAQPGYPPIQQGQPQPGYGQGGYPYAGGYQQPWRTEAGFAYPSGPATADGVRLGSWGARFVSWLIDSILLVVIQAVVLQLFFRDIVTAMTQWQQDIVSALRSGSTDYPLSPTDPVYGVTTQWYVYQVVVLVLGFVYFLLLTHFRGATLGQQAMGLRVVPVDRGRVPAGLGWAPSLIRIGVLWAGRLIGLLPVISLVGGLVQLADVIYGLANKKRQTLHCKFSGTQVISTRP</sequence>
<dbReference type="PANTHER" id="PTHR36115">
    <property type="entry name" value="PROLINE-RICH ANTIGEN HOMOLOG-RELATED"/>
    <property type="match status" value="1"/>
</dbReference>
<evidence type="ECO:0000256" key="4">
    <source>
        <dbReference type="ARBA" id="ARBA00022989"/>
    </source>
</evidence>
<reference evidence="12" key="1">
    <citation type="submission" date="2018-08" db="EMBL/GenBank/DDBJ databases">
        <authorList>
            <person name="Hornung B."/>
        </authorList>
    </citation>
    <scope>NUCLEOTIDE SEQUENCE [LARGE SCALE GENOMIC DNA]</scope>
</reference>
<dbReference type="Proteomes" id="UP000263928">
    <property type="component" value="Unassembled WGS sequence"/>
</dbReference>
<dbReference type="InterPro" id="IPR010432">
    <property type="entry name" value="RDD"/>
</dbReference>
<keyword evidence="3 7" id="KW-0812">Transmembrane</keyword>
<dbReference type="EMBL" id="RCIW01000007">
    <property type="protein sequence ID" value="RLP10801.1"/>
    <property type="molecule type" value="Genomic_DNA"/>
</dbReference>
<comment type="subcellular location">
    <subcellularLocation>
        <location evidence="1">Cell membrane</location>
        <topology evidence="1">Multi-pass membrane protein</topology>
    </subcellularLocation>
</comment>
<evidence type="ECO:0000256" key="5">
    <source>
        <dbReference type="ARBA" id="ARBA00023136"/>
    </source>
</evidence>
<evidence type="ECO:0000256" key="3">
    <source>
        <dbReference type="ARBA" id="ARBA00022692"/>
    </source>
</evidence>
<evidence type="ECO:0000256" key="2">
    <source>
        <dbReference type="ARBA" id="ARBA00022475"/>
    </source>
</evidence>
<feature type="transmembrane region" description="Helical" evidence="7">
    <location>
        <begin position="170"/>
        <end position="192"/>
    </location>
</feature>
<dbReference type="RefSeq" id="WP_119162558.1">
    <property type="nucleotide sequence ID" value="NZ_LR134442.1"/>
</dbReference>
<evidence type="ECO:0000259" key="8">
    <source>
        <dbReference type="Pfam" id="PF06271"/>
    </source>
</evidence>
<dbReference type="GO" id="GO:0005886">
    <property type="term" value="C:plasma membrane"/>
    <property type="evidence" value="ECO:0007669"/>
    <property type="project" value="UniProtKB-SubCell"/>
</dbReference>
<evidence type="ECO:0000256" key="7">
    <source>
        <dbReference type="SAM" id="Phobius"/>
    </source>
</evidence>
<dbReference type="AlphaFoldDB" id="A0A383S8V4"/>
<evidence type="ECO:0000256" key="6">
    <source>
        <dbReference type="SAM" id="MobiDB-lite"/>
    </source>
</evidence>
<gene>
    <name evidence="10" type="ORF">D7U36_05815</name>
    <name evidence="11" type="ORF">PROPAUS_2247</name>
</gene>
<reference evidence="11" key="2">
    <citation type="submission" date="2018-08" db="EMBL/GenBank/DDBJ databases">
        <authorList>
            <person name="Ferrada E.E."/>
            <person name="Latorre B.A."/>
        </authorList>
    </citation>
    <scope>NUCLEOTIDE SEQUENCE [LARGE SCALE GENOMIC DNA]</scope>
    <source>
        <strain evidence="11">Propionibacterium_australiense1</strain>
    </source>
</reference>